<evidence type="ECO:0000313" key="3">
    <source>
        <dbReference type="EMBL" id="SOC22682.1"/>
    </source>
</evidence>
<feature type="region of interest" description="Disordered" evidence="1">
    <location>
        <begin position="129"/>
        <end position="151"/>
    </location>
</feature>
<organism evidence="3 4">
    <name type="scientific">Stappia indica</name>
    <dbReference type="NCBI Taxonomy" id="538381"/>
    <lineage>
        <taxon>Bacteria</taxon>
        <taxon>Pseudomonadati</taxon>
        <taxon>Pseudomonadota</taxon>
        <taxon>Alphaproteobacteria</taxon>
        <taxon>Hyphomicrobiales</taxon>
        <taxon>Stappiaceae</taxon>
        <taxon>Stappia</taxon>
    </lineage>
</organism>
<keyword evidence="2" id="KW-0732">Signal</keyword>
<evidence type="ECO:0000256" key="1">
    <source>
        <dbReference type="SAM" id="MobiDB-lite"/>
    </source>
</evidence>
<dbReference type="STRING" id="538381.GCA_001696535_00806"/>
<dbReference type="EMBL" id="OBML01000012">
    <property type="protein sequence ID" value="SOC22682.1"/>
    <property type="molecule type" value="Genomic_DNA"/>
</dbReference>
<name>A0A285TK45_9HYPH</name>
<keyword evidence="4" id="KW-1185">Reference proteome</keyword>
<gene>
    <name evidence="3" type="ORF">SAMN05421512_112122</name>
</gene>
<sequence length="151" mass="15454">MKSIVFCIACAVLVSGCASVVRGTSEDVVINVEPADAEVTTTLGHSCKQSPCTIEVSRKKTFMVRAEKEGYKPGQVFVDTKVSGGGAAGLAGNILLGGVVGVGVDAISGATLDHTPNPVYITLVPVDSESESTNITKPEPPVTKPKAVPVS</sequence>
<dbReference type="Proteomes" id="UP000219331">
    <property type="component" value="Unassembled WGS sequence"/>
</dbReference>
<dbReference type="AlphaFoldDB" id="A0A285TK45"/>
<feature type="chain" id="PRO_5011613950" description="PEGA domain-containing protein" evidence="2">
    <location>
        <begin position="21"/>
        <end position="151"/>
    </location>
</feature>
<evidence type="ECO:0000256" key="2">
    <source>
        <dbReference type="SAM" id="SignalP"/>
    </source>
</evidence>
<proteinExistence type="predicted"/>
<feature type="signal peptide" evidence="2">
    <location>
        <begin position="1"/>
        <end position="20"/>
    </location>
</feature>
<accession>A0A285TK45</accession>
<reference evidence="3 4" key="1">
    <citation type="submission" date="2017-08" db="EMBL/GenBank/DDBJ databases">
        <authorList>
            <person name="de Groot N.N."/>
        </authorList>
    </citation>
    <scope>NUCLEOTIDE SEQUENCE [LARGE SCALE GENOMIC DNA]</scope>
    <source>
        <strain evidence="3 4">USBA 352</strain>
    </source>
</reference>
<dbReference type="PROSITE" id="PS51257">
    <property type="entry name" value="PROKAR_LIPOPROTEIN"/>
    <property type="match status" value="1"/>
</dbReference>
<evidence type="ECO:0000313" key="4">
    <source>
        <dbReference type="Proteomes" id="UP000219331"/>
    </source>
</evidence>
<protein>
    <recommendedName>
        <fullName evidence="5">PEGA domain-containing protein</fullName>
    </recommendedName>
</protein>
<dbReference type="RefSeq" id="WP_067216252.1">
    <property type="nucleotide sequence ID" value="NZ_MBQE01000001.1"/>
</dbReference>
<evidence type="ECO:0008006" key="5">
    <source>
        <dbReference type="Google" id="ProtNLM"/>
    </source>
</evidence>